<dbReference type="EMBL" id="CM040459">
    <property type="protein sequence ID" value="MCI4378896.1"/>
    <property type="molecule type" value="Genomic_DNA"/>
</dbReference>
<reference evidence="1 2" key="1">
    <citation type="journal article" date="2022" name="bioRxiv">
        <title>An ancient truncated duplication of the anti-Mullerian hormone receptor type 2 gene is a potential conserved master sex determinant in the Pangasiidae catfish family.</title>
        <authorList>
            <person name="Wen M."/>
            <person name="Pan Q."/>
            <person name="Jouanno E."/>
            <person name="Montfort J."/>
            <person name="Zahm M."/>
            <person name="Cabau C."/>
            <person name="Klopp C."/>
            <person name="Iampietro C."/>
            <person name="Roques C."/>
            <person name="Bouchez O."/>
            <person name="Castinel A."/>
            <person name="Donnadieu C."/>
            <person name="Parrinello H."/>
            <person name="Poncet C."/>
            <person name="Belmonte E."/>
            <person name="Gautier V."/>
            <person name="Avarre J.-C."/>
            <person name="Dugue R."/>
            <person name="Gustiano R."/>
            <person name="Ha T.T.T."/>
            <person name="Campet M."/>
            <person name="Sriphairoj K."/>
            <person name="Ribolli J."/>
            <person name="de Almeida F.L."/>
            <person name="Desvignes T."/>
            <person name="Postlethwait J.H."/>
            <person name="Bucao C.F."/>
            <person name="Robinson-Rechavi M."/>
            <person name="Bobe J."/>
            <person name="Herpin A."/>
            <person name="Guiguen Y."/>
        </authorList>
    </citation>
    <scope>NUCLEOTIDE SEQUENCE [LARGE SCALE GENOMIC DNA]</scope>
    <source>
        <strain evidence="1">YG-Dec2019</strain>
    </source>
</reference>
<dbReference type="Proteomes" id="UP000829447">
    <property type="component" value="Linkage Group LG6"/>
</dbReference>
<evidence type="ECO:0000313" key="2">
    <source>
        <dbReference type="Proteomes" id="UP000829447"/>
    </source>
</evidence>
<keyword evidence="2" id="KW-1185">Reference proteome</keyword>
<gene>
    <name evidence="1" type="ORF">PGIGA_G00221600</name>
</gene>
<sequence length="483" mass="52469">MSGADLLSRVSSVFRRDRADWDLSDSAAFDFSEDLAEEEMPRFNKLKVVVSAEMDEYTGSSPNGAAVSTFIRGGEDDDDDSLLGSTSGLGAEPCDNCAKRKEDVKRRKVMKKLVIAAVLYFLFMIGELVGGYIANSLAIMTDALHMLTDLVGIVVSLLALWLSAKPPTHTFNFGLHRLGGYIANSLAIMTDALHMLTDLVGIVVSLLALWLSAKPPTHTFNFGLHRLEVMSAGISVLLIYILTGVLLNEAVQRTLHPDFTIDGDVMLITAAVGVAVNLIMGFLLNQSGHLHSHAHSHSHSAGHAHSQRRGQGRGRSQHSHGSLAVRAAFIHALGDLVQSVGVLIAAYIVRFKPEYKLADPVCTYIFSVLVLVTTLRIIRDTGLILLEGVPRHLNVSVMREDLLKLDGVEAVEDLKLWALTADRTVALAHLQLAPGSVGNWEEVQSKVRHLLMMSHGVSHCTVQLQSHTQRGTHSCSNCVLTSA</sequence>
<comment type="caution">
    <text evidence="1">The sequence shown here is derived from an EMBL/GenBank/DDBJ whole genome shotgun (WGS) entry which is preliminary data.</text>
</comment>
<protein>
    <submittedName>
        <fullName evidence="1">Uncharacterized protein</fullName>
    </submittedName>
</protein>
<evidence type="ECO:0000313" key="1">
    <source>
        <dbReference type="EMBL" id="MCI4378896.1"/>
    </source>
</evidence>
<accession>A0ACC5WIR4</accession>
<name>A0ACC5WIR4_PANGG</name>
<proteinExistence type="predicted"/>
<organism evidence="1 2">
    <name type="scientific">Pangasianodon gigas</name>
    <name type="common">Mekong giant catfish</name>
    <name type="synonym">Pangasius gigas</name>
    <dbReference type="NCBI Taxonomy" id="30993"/>
    <lineage>
        <taxon>Eukaryota</taxon>
        <taxon>Metazoa</taxon>
        <taxon>Chordata</taxon>
        <taxon>Craniata</taxon>
        <taxon>Vertebrata</taxon>
        <taxon>Euteleostomi</taxon>
        <taxon>Actinopterygii</taxon>
        <taxon>Neopterygii</taxon>
        <taxon>Teleostei</taxon>
        <taxon>Ostariophysi</taxon>
        <taxon>Siluriformes</taxon>
        <taxon>Pangasiidae</taxon>
        <taxon>Pangasianodon</taxon>
    </lineage>
</organism>